<dbReference type="SUPFAM" id="SSF49785">
    <property type="entry name" value="Galactose-binding domain-like"/>
    <property type="match status" value="1"/>
</dbReference>
<protein>
    <submittedName>
        <fullName evidence="4">Tat pathway signal sequence domain protein</fullName>
    </submittedName>
</protein>
<dbReference type="Pfam" id="PF03422">
    <property type="entry name" value="CBM_6"/>
    <property type="match status" value="1"/>
</dbReference>
<dbReference type="Pfam" id="PF15892">
    <property type="entry name" value="BNR_4"/>
    <property type="match status" value="1"/>
</dbReference>
<evidence type="ECO:0000256" key="1">
    <source>
        <dbReference type="ARBA" id="ARBA00022729"/>
    </source>
</evidence>
<reference evidence="4 5" key="1">
    <citation type="submission" date="2018-01" db="EMBL/GenBank/DDBJ databases">
        <title>Draft genome sequence of Salinispora sp. 13K206.</title>
        <authorList>
            <person name="Sahin N."/>
            <person name="Saygin H."/>
            <person name="Ay H."/>
        </authorList>
    </citation>
    <scope>NUCLEOTIDE SEQUENCE [LARGE SCALE GENOMIC DNA]</scope>
    <source>
        <strain evidence="4 5">13K206</strain>
    </source>
</reference>
<gene>
    <name evidence="4" type="ORF">C1I99_08375</name>
</gene>
<organism evidence="4 5">
    <name type="scientific">Micromonospora deserti</name>
    <dbReference type="NCBI Taxonomy" id="2070366"/>
    <lineage>
        <taxon>Bacteria</taxon>
        <taxon>Bacillati</taxon>
        <taxon>Actinomycetota</taxon>
        <taxon>Actinomycetes</taxon>
        <taxon>Micromonosporales</taxon>
        <taxon>Micromonosporaceae</taxon>
        <taxon>Micromonospora</taxon>
    </lineage>
</organism>
<keyword evidence="5" id="KW-1185">Reference proteome</keyword>
<dbReference type="SMART" id="SM00606">
    <property type="entry name" value="CBD_IV"/>
    <property type="match status" value="1"/>
</dbReference>
<evidence type="ECO:0000256" key="2">
    <source>
        <dbReference type="SAM" id="SignalP"/>
    </source>
</evidence>
<dbReference type="GO" id="GO:0030246">
    <property type="term" value="F:carbohydrate binding"/>
    <property type="evidence" value="ECO:0007669"/>
    <property type="project" value="InterPro"/>
</dbReference>
<name>A0A2W2CNM4_9ACTN</name>
<dbReference type="AlphaFoldDB" id="A0A2W2CNM4"/>
<dbReference type="InterPro" id="IPR006584">
    <property type="entry name" value="Cellulose-bd_IV"/>
</dbReference>
<dbReference type="Gene3D" id="2.60.120.260">
    <property type="entry name" value="Galactose-binding domain-like"/>
    <property type="match status" value="1"/>
</dbReference>
<keyword evidence="1 2" id="KW-0732">Signal</keyword>
<dbReference type="CDD" id="cd04082">
    <property type="entry name" value="CBM35_pectate_lyase-like"/>
    <property type="match status" value="1"/>
</dbReference>
<dbReference type="InterPro" id="IPR008979">
    <property type="entry name" value="Galactose-bd-like_sf"/>
</dbReference>
<evidence type="ECO:0000313" key="4">
    <source>
        <dbReference type="EMBL" id="PZG01096.1"/>
    </source>
</evidence>
<feature type="chain" id="PRO_5039179773" evidence="2">
    <location>
        <begin position="44"/>
        <end position="625"/>
    </location>
</feature>
<comment type="caution">
    <text evidence="4">The sequence shown here is derived from an EMBL/GenBank/DDBJ whole genome shotgun (WGS) entry which is preliminary data.</text>
</comment>
<feature type="domain" description="CBM6" evidence="3">
    <location>
        <begin position="54"/>
        <end position="179"/>
    </location>
</feature>
<proteinExistence type="predicted"/>
<feature type="signal peptide" evidence="2">
    <location>
        <begin position="1"/>
        <end position="43"/>
    </location>
</feature>
<sequence length="625" mass="66385">MRLKSAIAGASLLIGRRKPTGSLMRHLKSFIACVTLLTGAAMALPGPAAHAAPVRYEAESSPAVCTGTIDSDHAGYSGSGFCNGNNAVGAYVQFTVNASVAGTATLAVRFANGTTASRPADLIVNGTRVQPAVAFEGTGAWNAWSNKTFSVSVSAGGNTIRLSPTTSSGLANIDYLDFEVGTAAAPAVTWLGDTQLDPSAVYFVSYDGLVNNASFQQDGIVTYAGYQYAAWYTSTRYTMVARRQLPSGAWQTVQLPHRLSTNDSHNVISLGISRTDGRLHLGMDTHNNAIYYVKSEAGLVSNPGSVSWSASRFGAVQRSLDGVSLGNITYPRFVATPEGRLQLSYRTGGSGNGTMELAEYNGSTWTRLGRWSSASGSYTLNGDTSTTRNMYLHGISYGPGGRLHAAFTWREGNSAVMCNRGGLANHDTGYVYSDDRGRTWRNNAGQVLATTGSGTLVSVSSPGHVVDPLSVDHALINQESQAIDSAGNPHVIISYVPGRYTQCVSDFVQQRISSGHAFHVWRDSAGSWRKMEIPVALNAFGRSQLVLDGANNAYVVMPYGRIVTASAASGWTDWTVRFDGSGLNAFGEVVVDRGRIASGVLSILYQRRSSGTTPSPIRVVDFRLG</sequence>
<evidence type="ECO:0000313" key="5">
    <source>
        <dbReference type="Proteomes" id="UP000248749"/>
    </source>
</evidence>
<dbReference type="PROSITE" id="PS51175">
    <property type="entry name" value="CBM6"/>
    <property type="match status" value="1"/>
</dbReference>
<dbReference type="OrthoDB" id="223410at2"/>
<evidence type="ECO:0000259" key="3">
    <source>
        <dbReference type="PROSITE" id="PS51175"/>
    </source>
</evidence>
<dbReference type="EMBL" id="POUB01000036">
    <property type="protein sequence ID" value="PZG01096.1"/>
    <property type="molecule type" value="Genomic_DNA"/>
</dbReference>
<dbReference type="InterPro" id="IPR005084">
    <property type="entry name" value="CBM6"/>
</dbReference>
<dbReference type="Proteomes" id="UP000248749">
    <property type="component" value="Unassembled WGS sequence"/>
</dbReference>
<accession>A0A2W2CNM4</accession>